<gene>
    <name evidence="7" type="ORF">AVDCRST_MAG83-3575</name>
</gene>
<dbReference type="PANTHER" id="PTHR30385">
    <property type="entry name" value="SIGMA FACTOR F FLAGELLAR"/>
    <property type="match status" value="1"/>
</dbReference>
<dbReference type="InterPro" id="IPR013324">
    <property type="entry name" value="RNA_pol_sigma_r3/r4-like"/>
</dbReference>
<dbReference type="RefSeq" id="WP_366485147.1">
    <property type="nucleotide sequence ID" value="NZ_CADCTE010000197.1"/>
</dbReference>
<evidence type="ECO:0000259" key="6">
    <source>
        <dbReference type="Pfam" id="PF04545"/>
    </source>
</evidence>
<evidence type="ECO:0000256" key="2">
    <source>
        <dbReference type="ARBA" id="ARBA00023082"/>
    </source>
</evidence>
<dbReference type="InterPro" id="IPR007630">
    <property type="entry name" value="RNA_pol_sigma70_r4"/>
</dbReference>
<protein>
    <recommendedName>
        <fullName evidence="8">RNA polymerase sigma factor for flagellar operon</fullName>
    </recommendedName>
</protein>
<dbReference type="Pfam" id="PF04542">
    <property type="entry name" value="Sigma70_r2"/>
    <property type="match status" value="1"/>
</dbReference>
<feature type="domain" description="RNA polymerase sigma-70 region 4" evidence="6">
    <location>
        <begin position="172"/>
        <end position="219"/>
    </location>
</feature>
<dbReference type="GO" id="GO:0003677">
    <property type="term" value="F:DNA binding"/>
    <property type="evidence" value="ECO:0007669"/>
    <property type="project" value="UniProtKB-KW"/>
</dbReference>
<keyword evidence="3" id="KW-0238">DNA-binding</keyword>
<dbReference type="NCBIfam" id="TIGR02937">
    <property type="entry name" value="sigma70-ECF"/>
    <property type="match status" value="1"/>
</dbReference>
<evidence type="ECO:0000313" key="7">
    <source>
        <dbReference type="EMBL" id="CAA9276282.1"/>
    </source>
</evidence>
<dbReference type="Pfam" id="PF04545">
    <property type="entry name" value="Sigma70_r4"/>
    <property type="match status" value="1"/>
</dbReference>
<dbReference type="Gene3D" id="1.20.140.160">
    <property type="match status" value="1"/>
</dbReference>
<dbReference type="EMBL" id="CADCTE010000197">
    <property type="protein sequence ID" value="CAA9276282.1"/>
    <property type="molecule type" value="Genomic_DNA"/>
</dbReference>
<evidence type="ECO:0000256" key="4">
    <source>
        <dbReference type="ARBA" id="ARBA00023163"/>
    </source>
</evidence>
<dbReference type="InterPro" id="IPR013325">
    <property type="entry name" value="RNA_pol_sigma_r2"/>
</dbReference>
<accession>A0A6J4JG33</accession>
<dbReference type="GO" id="GO:0016987">
    <property type="term" value="F:sigma factor activity"/>
    <property type="evidence" value="ECO:0007669"/>
    <property type="project" value="UniProtKB-KW"/>
</dbReference>
<evidence type="ECO:0000259" key="5">
    <source>
        <dbReference type="Pfam" id="PF04542"/>
    </source>
</evidence>
<dbReference type="SUPFAM" id="SSF88659">
    <property type="entry name" value="Sigma3 and sigma4 domains of RNA polymerase sigma factors"/>
    <property type="match status" value="2"/>
</dbReference>
<feature type="domain" description="RNA polymerase sigma-70 region 2" evidence="5">
    <location>
        <begin position="13"/>
        <end position="83"/>
    </location>
</feature>
<keyword evidence="2" id="KW-0731">Sigma factor</keyword>
<dbReference type="Gene3D" id="1.10.1740.10">
    <property type="match status" value="1"/>
</dbReference>
<dbReference type="InterPro" id="IPR007627">
    <property type="entry name" value="RNA_pol_sigma70_r2"/>
</dbReference>
<sequence length="276" mass="29647">MSELNREERNKMIVENLPLVGYLVSEICARSPHLSREDLAGAGALALVSAAQSFDPSYGVKFGTFARRRILGAFADDMRASDWASRDTRRRIKETLAVSELLTGALQRNPTVGEIAEVLGVGRDAVAATLADASRTVSTLDENAPESLTAVMATPEESLLVSEQAQVLRAAVQALPDKMRYIIEQTYFEDRPVKDLAEEFGSTHSAVSQQRAEAIRLLRDGMAAVYSDTDGAAPAPESRVAPARRTAYLNSLAARTRGGSTLSVPVRLAAMAPVSA</sequence>
<dbReference type="SUPFAM" id="SSF88946">
    <property type="entry name" value="Sigma2 domain of RNA polymerase sigma factors"/>
    <property type="match status" value="1"/>
</dbReference>
<proteinExistence type="predicted"/>
<dbReference type="InterPro" id="IPR014284">
    <property type="entry name" value="RNA_pol_sigma-70_dom"/>
</dbReference>
<keyword evidence="1" id="KW-0805">Transcription regulation</keyword>
<organism evidence="7">
    <name type="scientific">uncultured Arthrobacter sp</name>
    <dbReference type="NCBI Taxonomy" id="114050"/>
    <lineage>
        <taxon>Bacteria</taxon>
        <taxon>Bacillati</taxon>
        <taxon>Actinomycetota</taxon>
        <taxon>Actinomycetes</taxon>
        <taxon>Micrococcales</taxon>
        <taxon>Micrococcaceae</taxon>
        <taxon>Arthrobacter</taxon>
        <taxon>environmental samples</taxon>
    </lineage>
</organism>
<evidence type="ECO:0008006" key="8">
    <source>
        <dbReference type="Google" id="ProtNLM"/>
    </source>
</evidence>
<name>A0A6J4JG33_9MICC</name>
<keyword evidence="4" id="KW-0804">Transcription</keyword>
<dbReference type="AlphaFoldDB" id="A0A6J4JG33"/>
<reference evidence="7" key="1">
    <citation type="submission" date="2020-02" db="EMBL/GenBank/DDBJ databases">
        <authorList>
            <person name="Meier V. D."/>
        </authorList>
    </citation>
    <scope>NUCLEOTIDE SEQUENCE</scope>
    <source>
        <strain evidence="7">AVDCRST_MAG83</strain>
    </source>
</reference>
<evidence type="ECO:0000256" key="3">
    <source>
        <dbReference type="ARBA" id="ARBA00023125"/>
    </source>
</evidence>
<evidence type="ECO:0000256" key="1">
    <source>
        <dbReference type="ARBA" id="ARBA00023015"/>
    </source>
</evidence>
<dbReference type="GO" id="GO:0006352">
    <property type="term" value="P:DNA-templated transcription initiation"/>
    <property type="evidence" value="ECO:0007669"/>
    <property type="project" value="InterPro"/>
</dbReference>